<dbReference type="AlphaFoldDB" id="A0A401LAT1"/>
<evidence type="ECO:0000313" key="3">
    <source>
        <dbReference type="Proteomes" id="UP000287361"/>
    </source>
</evidence>
<dbReference type="Proteomes" id="UP000287361">
    <property type="component" value="Unassembled WGS sequence"/>
</dbReference>
<evidence type="ECO:0000256" key="1">
    <source>
        <dbReference type="SAM" id="Phobius"/>
    </source>
</evidence>
<gene>
    <name evidence="2" type="ORF">KGMB03357_02610</name>
</gene>
<keyword evidence="3" id="KW-1185">Reference proteome</keyword>
<name>A0A401LAT1_9FIRM</name>
<reference evidence="2 3" key="1">
    <citation type="submission" date="2018-10" db="EMBL/GenBank/DDBJ databases">
        <title>Draft Genome Sequence of Anaerotignum sp. KCTC 15736.</title>
        <authorList>
            <person name="Choi S.H."/>
            <person name="Kim J.S."/>
            <person name="Kang S.W."/>
            <person name="Lee J.S."/>
            <person name="Park S.H."/>
        </authorList>
    </citation>
    <scope>NUCLEOTIDE SEQUENCE [LARGE SCALE GENOMIC DNA]</scope>
    <source>
        <strain evidence="2 3">KCTC 15736</strain>
    </source>
</reference>
<keyword evidence="1" id="KW-0812">Transmembrane</keyword>
<feature type="transmembrane region" description="Helical" evidence="1">
    <location>
        <begin position="6"/>
        <end position="24"/>
    </location>
</feature>
<evidence type="ECO:0000313" key="2">
    <source>
        <dbReference type="EMBL" id="GCB28600.1"/>
    </source>
</evidence>
<proteinExistence type="predicted"/>
<dbReference type="EMBL" id="BHVZ01000001">
    <property type="protein sequence ID" value="GCB28600.1"/>
    <property type="molecule type" value="Genomic_DNA"/>
</dbReference>
<keyword evidence="1" id="KW-0472">Membrane</keyword>
<organism evidence="2 3">
    <name type="scientific">Anaerotignum faecicola</name>
    <dbReference type="NCBI Taxonomy" id="2358141"/>
    <lineage>
        <taxon>Bacteria</taxon>
        <taxon>Bacillati</taxon>
        <taxon>Bacillota</taxon>
        <taxon>Clostridia</taxon>
        <taxon>Lachnospirales</taxon>
        <taxon>Anaerotignaceae</taxon>
        <taxon>Anaerotignum</taxon>
    </lineage>
</organism>
<evidence type="ECO:0008006" key="4">
    <source>
        <dbReference type="Google" id="ProtNLM"/>
    </source>
</evidence>
<protein>
    <recommendedName>
        <fullName evidence="4">DUF4830 domain-containing protein</fullName>
    </recommendedName>
</protein>
<sequence>MKKGALKGIVCLVVIVVIWMAVSFRSKPLSEEGEISLENFVVCRVQMMEIKNDTGYVSGAEIREKERMQKALDALGEIEVRKMMPWEKFFSDRQEQEPYYTMMIRYDSETEGRYESLACWEGGRIDFRDTAYMVTGKEKTKATDLLEGLLQEYETAE</sequence>
<comment type="caution">
    <text evidence="2">The sequence shown here is derived from an EMBL/GenBank/DDBJ whole genome shotgun (WGS) entry which is preliminary data.</text>
</comment>
<accession>A0A401LAT1</accession>
<keyword evidence="1" id="KW-1133">Transmembrane helix</keyword>